<dbReference type="EMBL" id="JAAPAO010000051">
    <property type="protein sequence ID" value="KAF4675159.1"/>
    <property type="molecule type" value="Genomic_DNA"/>
</dbReference>
<proteinExistence type="predicted"/>
<reference evidence="2 3" key="1">
    <citation type="submission" date="2020-04" db="EMBL/GenBank/DDBJ databases">
        <title>Perkinsus chesapeaki whole genome sequence.</title>
        <authorList>
            <person name="Bogema D.R."/>
        </authorList>
    </citation>
    <scope>NUCLEOTIDE SEQUENCE [LARGE SCALE GENOMIC DNA]</scope>
    <source>
        <strain evidence="2">ATCC PRA-425</strain>
    </source>
</reference>
<evidence type="ECO:0000313" key="2">
    <source>
        <dbReference type="EMBL" id="KAF4675159.1"/>
    </source>
</evidence>
<feature type="compositionally biased region" description="Polar residues" evidence="1">
    <location>
        <begin position="100"/>
        <end position="116"/>
    </location>
</feature>
<evidence type="ECO:0000256" key="1">
    <source>
        <dbReference type="SAM" id="MobiDB-lite"/>
    </source>
</evidence>
<comment type="caution">
    <text evidence="2">The sequence shown here is derived from an EMBL/GenBank/DDBJ whole genome shotgun (WGS) entry which is preliminary data.</text>
</comment>
<accession>A0A7J6MU90</accession>
<feature type="compositionally biased region" description="Polar residues" evidence="1">
    <location>
        <begin position="1"/>
        <end position="21"/>
    </location>
</feature>
<dbReference type="AlphaFoldDB" id="A0A7J6MU90"/>
<dbReference type="Proteomes" id="UP000591131">
    <property type="component" value="Unassembled WGS sequence"/>
</dbReference>
<gene>
    <name evidence="2" type="ORF">FOL47_008166</name>
</gene>
<name>A0A7J6MU90_PERCH</name>
<feature type="region of interest" description="Disordered" evidence="1">
    <location>
        <begin position="1"/>
        <end position="34"/>
    </location>
</feature>
<keyword evidence="3" id="KW-1185">Reference proteome</keyword>
<organism evidence="2 3">
    <name type="scientific">Perkinsus chesapeaki</name>
    <name type="common">Clam parasite</name>
    <name type="synonym">Perkinsus andrewsi</name>
    <dbReference type="NCBI Taxonomy" id="330153"/>
    <lineage>
        <taxon>Eukaryota</taxon>
        <taxon>Sar</taxon>
        <taxon>Alveolata</taxon>
        <taxon>Perkinsozoa</taxon>
        <taxon>Perkinsea</taxon>
        <taxon>Perkinsida</taxon>
        <taxon>Perkinsidae</taxon>
        <taxon>Perkinsus</taxon>
    </lineage>
</organism>
<feature type="region of interest" description="Disordered" evidence="1">
    <location>
        <begin position="100"/>
        <end position="125"/>
    </location>
</feature>
<evidence type="ECO:0000313" key="3">
    <source>
        <dbReference type="Proteomes" id="UP000591131"/>
    </source>
</evidence>
<dbReference type="OrthoDB" id="458103at2759"/>
<protein>
    <submittedName>
        <fullName evidence="2">Uncharacterized protein</fullName>
    </submittedName>
</protein>
<sequence>MSSNDNQAANDQGYADNQGNDQEPADNGIGWINDDGTVDPVQFAIEEVGHCDFEDENFQEDFEQACVMYGFKPWEMCFVVGRYRRTTLIAGLFPLISMPTNTGRKTSPRSEGQPQASDHGEDKHECSICSTDGYIDKTSKDGLRVTRYGTAPDNENGPSWINKDGTVDPIEFALAEVGYLDFEDDEFQNDFAYQCAVWGFKPWEMW</sequence>